<accession>A0A8J5FTT2</accession>
<dbReference type="InterPro" id="IPR011989">
    <property type="entry name" value="ARM-like"/>
</dbReference>
<evidence type="ECO:0000256" key="1">
    <source>
        <dbReference type="SAM" id="SignalP"/>
    </source>
</evidence>
<evidence type="ECO:0000259" key="2">
    <source>
        <dbReference type="Pfam" id="PF08609"/>
    </source>
</evidence>
<dbReference type="SUPFAM" id="SSF48371">
    <property type="entry name" value="ARM repeat"/>
    <property type="match status" value="1"/>
</dbReference>
<dbReference type="PANTHER" id="PTHR19316:SF32">
    <property type="entry name" value="ARM REPEAT SUPERFAMILY PROTEIN"/>
    <property type="match status" value="1"/>
</dbReference>
<dbReference type="GO" id="GO:0005783">
    <property type="term" value="C:endoplasmic reticulum"/>
    <property type="evidence" value="ECO:0007669"/>
    <property type="project" value="TreeGrafter"/>
</dbReference>
<name>A0A8J5FTT2_ZINOF</name>
<dbReference type="InterPro" id="IPR016024">
    <property type="entry name" value="ARM-type_fold"/>
</dbReference>
<reference evidence="3 4" key="1">
    <citation type="submission" date="2020-08" db="EMBL/GenBank/DDBJ databases">
        <title>Plant Genome Project.</title>
        <authorList>
            <person name="Zhang R.-G."/>
        </authorList>
    </citation>
    <scope>NUCLEOTIDE SEQUENCE [LARGE SCALE GENOMIC DNA]</scope>
    <source>
        <tissue evidence="3">Rhizome</tissue>
    </source>
</reference>
<feature type="signal peptide" evidence="1">
    <location>
        <begin position="1"/>
        <end position="22"/>
    </location>
</feature>
<feature type="domain" description="Nucleotide exchange factor Fes1" evidence="2">
    <location>
        <begin position="76"/>
        <end position="167"/>
    </location>
</feature>
<evidence type="ECO:0000313" key="4">
    <source>
        <dbReference type="Proteomes" id="UP000734854"/>
    </source>
</evidence>
<dbReference type="AlphaFoldDB" id="A0A8J5FTT2"/>
<evidence type="ECO:0000313" key="3">
    <source>
        <dbReference type="EMBL" id="KAG6494865.1"/>
    </source>
</evidence>
<dbReference type="InterPro" id="IPR050693">
    <property type="entry name" value="Hsp70_NEF-Inhibitors"/>
</dbReference>
<sequence length="365" mass="40204">MAKGASLLLLLLSSMLLLATEAAAVAAEGALPNKSSSLGGFVWATGKGEGDLIAMVESPEESFPVEDEISGGFSSLEGMLQWAIGHSDPEKLKEKAKDVQGLSGDELKKRQLEIKDLMEKLKVPSDAELMKIAIADLNNSSITLEDRQRSLDELLFLVDPIDNANDLDKLGGLVVILTYGGLVKLMKMVGSSSKEEAIKALYAVSALVRNNEIGQKMFYAEEGNIMLQDIMSNSSVDIRLRKKAAFLVADLSDYQQQYADNSMLHFLGDRFFLKAVVDLLLTPDLDLQEKALLAVRSLLQLTSTIASDLRDFCRLDQVLESMREGLDNSNVEEDLKDYSDEIESLRKEVLILFHNKLSNIWSVPT</sequence>
<protein>
    <recommendedName>
        <fullName evidence="2">Nucleotide exchange factor Fes1 domain-containing protein</fullName>
    </recommendedName>
</protein>
<keyword evidence="4" id="KW-1185">Reference proteome</keyword>
<dbReference type="GO" id="GO:0000774">
    <property type="term" value="F:adenyl-nucleotide exchange factor activity"/>
    <property type="evidence" value="ECO:0007669"/>
    <property type="project" value="TreeGrafter"/>
</dbReference>
<feature type="chain" id="PRO_5035255402" description="Nucleotide exchange factor Fes1 domain-containing protein" evidence="1">
    <location>
        <begin position="23"/>
        <end position="365"/>
    </location>
</feature>
<dbReference type="Pfam" id="PF08609">
    <property type="entry name" value="Fes1"/>
    <property type="match status" value="1"/>
</dbReference>
<organism evidence="3 4">
    <name type="scientific">Zingiber officinale</name>
    <name type="common">Ginger</name>
    <name type="synonym">Amomum zingiber</name>
    <dbReference type="NCBI Taxonomy" id="94328"/>
    <lineage>
        <taxon>Eukaryota</taxon>
        <taxon>Viridiplantae</taxon>
        <taxon>Streptophyta</taxon>
        <taxon>Embryophyta</taxon>
        <taxon>Tracheophyta</taxon>
        <taxon>Spermatophyta</taxon>
        <taxon>Magnoliopsida</taxon>
        <taxon>Liliopsida</taxon>
        <taxon>Zingiberales</taxon>
        <taxon>Zingiberaceae</taxon>
        <taxon>Zingiber</taxon>
    </lineage>
</organism>
<dbReference type="Gene3D" id="1.25.10.10">
    <property type="entry name" value="Leucine-rich Repeat Variant"/>
    <property type="match status" value="1"/>
</dbReference>
<dbReference type="InterPro" id="IPR013918">
    <property type="entry name" value="Nucleotide_exch_fac_Fes1"/>
</dbReference>
<keyword evidence="1" id="KW-0732">Signal</keyword>
<proteinExistence type="predicted"/>
<dbReference type="Proteomes" id="UP000734854">
    <property type="component" value="Unassembled WGS sequence"/>
</dbReference>
<dbReference type="EMBL" id="JACMSC010000012">
    <property type="protein sequence ID" value="KAG6494865.1"/>
    <property type="molecule type" value="Genomic_DNA"/>
</dbReference>
<dbReference type="PANTHER" id="PTHR19316">
    <property type="entry name" value="PROTEIN FOLDING REGULATOR"/>
    <property type="match status" value="1"/>
</dbReference>
<comment type="caution">
    <text evidence="3">The sequence shown here is derived from an EMBL/GenBank/DDBJ whole genome shotgun (WGS) entry which is preliminary data.</text>
</comment>
<gene>
    <name evidence="3" type="ORF">ZIOFF_042647</name>
</gene>